<reference evidence="1" key="1">
    <citation type="submission" date="2023-06" db="EMBL/GenBank/DDBJ databases">
        <title>Genome-scale phylogeny and comparative genomics of the fungal order Sordariales.</title>
        <authorList>
            <consortium name="Lawrence Berkeley National Laboratory"/>
            <person name="Hensen N."/>
            <person name="Bonometti L."/>
            <person name="Westerberg I."/>
            <person name="Brannstrom I.O."/>
            <person name="Guillou S."/>
            <person name="Cros-Aarteil S."/>
            <person name="Calhoun S."/>
            <person name="Haridas S."/>
            <person name="Kuo A."/>
            <person name="Mondo S."/>
            <person name="Pangilinan J."/>
            <person name="Riley R."/>
            <person name="LaButti K."/>
            <person name="Andreopoulos B."/>
            <person name="Lipzen A."/>
            <person name="Chen C."/>
            <person name="Yanf M."/>
            <person name="Daum C."/>
            <person name="Ng V."/>
            <person name="Clum A."/>
            <person name="Steindorff A."/>
            <person name="Ohm R."/>
            <person name="Martin F."/>
            <person name="Silar P."/>
            <person name="Natvig D."/>
            <person name="Lalanne C."/>
            <person name="Gautier V."/>
            <person name="Ament-velasquez S.L."/>
            <person name="Kruys A."/>
            <person name="Hutchinson M.I."/>
            <person name="Powell A.J."/>
            <person name="Barry K."/>
            <person name="Miller A.N."/>
            <person name="Grigoriev I.V."/>
            <person name="Debuchy R."/>
            <person name="Gladieux P."/>
            <person name="Thoren M.H."/>
            <person name="Johannesson H."/>
        </authorList>
    </citation>
    <scope>NUCLEOTIDE SEQUENCE</scope>
    <source>
        <strain evidence="1">SMH2392-1A</strain>
    </source>
</reference>
<dbReference type="Gene3D" id="2.60.40.380">
    <property type="entry name" value="Purple acid phosphatase-like, N-terminal"/>
    <property type="match status" value="1"/>
</dbReference>
<dbReference type="PANTHER" id="PTHR43606">
    <property type="entry name" value="PHOSPHATASE, PUTATIVE (AFU_ORTHOLOGUE AFUA_6G08710)-RELATED"/>
    <property type="match status" value="1"/>
</dbReference>
<organism evidence="1 2">
    <name type="scientific">Lasiosphaeria miniovina</name>
    <dbReference type="NCBI Taxonomy" id="1954250"/>
    <lineage>
        <taxon>Eukaryota</taxon>
        <taxon>Fungi</taxon>
        <taxon>Dikarya</taxon>
        <taxon>Ascomycota</taxon>
        <taxon>Pezizomycotina</taxon>
        <taxon>Sordariomycetes</taxon>
        <taxon>Sordariomycetidae</taxon>
        <taxon>Sordariales</taxon>
        <taxon>Lasiosphaeriaceae</taxon>
        <taxon>Lasiosphaeria</taxon>
    </lineage>
</organism>
<sequence length="200" mass="21951">MLFPVPVPCPIERDNKIAEVYGLEKPYILFSRHHWMSMLENIPGLTAGQKFNEMVYLQVQNALCFGEPCYINADAYTVCVDWKVWEPVLGNKPTSARIVSQGSAYTTSDIDFTVKVGRAGGRKAFTLYNFQFTICGSDKASALGRTSTSPATNDDVSLMNLAVFSGSNYRGSPRPINKVKTIADDASQAHLKLGAISART</sequence>
<dbReference type="GeneID" id="85328527"/>
<evidence type="ECO:0000313" key="2">
    <source>
        <dbReference type="Proteomes" id="UP001172101"/>
    </source>
</evidence>
<keyword evidence="2" id="KW-1185">Reference proteome</keyword>
<dbReference type="AlphaFoldDB" id="A0AA40E5N7"/>
<protein>
    <submittedName>
        <fullName evidence="1">Uncharacterized protein</fullName>
    </submittedName>
</protein>
<dbReference type="PANTHER" id="PTHR43606:SF8">
    <property type="entry name" value="ALKALINE PHOSPHATASE"/>
    <property type="match status" value="1"/>
</dbReference>
<comment type="caution">
    <text evidence="1">The sequence shown here is derived from an EMBL/GenBank/DDBJ whole genome shotgun (WGS) entry which is preliminary data.</text>
</comment>
<dbReference type="EMBL" id="JAUIRO010000003">
    <property type="protein sequence ID" value="KAK0723393.1"/>
    <property type="molecule type" value="Genomic_DNA"/>
</dbReference>
<gene>
    <name evidence="1" type="ORF">B0T26DRAFT_750667</name>
</gene>
<proteinExistence type="predicted"/>
<dbReference type="InterPro" id="IPR052900">
    <property type="entry name" value="Phospholipid_Metab_Enz"/>
</dbReference>
<dbReference type="Proteomes" id="UP001172101">
    <property type="component" value="Unassembled WGS sequence"/>
</dbReference>
<evidence type="ECO:0000313" key="1">
    <source>
        <dbReference type="EMBL" id="KAK0723393.1"/>
    </source>
</evidence>
<name>A0AA40E5N7_9PEZI</name>
<accession>A0AA40E5N7</accession>
<dbReference type="RefSeq" id="XP_060299317.1">
    <property type="nucleotide sequence ID" value="XM_060445257.1"/>
</dbReference>